<evidence type="ECO:0000256" key="1">
    <source>
        <dbReference type="SAM" id="MobiDB-lite"/>
    </source>
</evidence>
<protein>
    <submittedName>
        <fullName evidence="2">Putative eka-like protein</fullName>
    </submittedName>
</protein>
<comment type="caution">
    <text evidence="2">The sequence shown here is derived from an EMBL/GenBank/DDBJ whole genome shotgun (WGS) entry which is preliminary data.</text>
</comment>
<feature type="compositionally biased region" description="Polar residues" evidence="1">
    <location>
        <begin position="116"/>
        <end position="135"/>
    </location>
</feature>
<evidence type="ECO:0000313" key="3">
    <source>
        <dbReference type="Proteomes" id="UP000030854"/>
    </source>
</evidence>
<dbReference type="AlphaFoldDB" id="A0A0B1P2I3"/>
<evidence type="ECO:0000313" key="2">
    <source>
        <dbReference type="EMBL" id="KHJ30844.1"/>
    </source>
</evidence>
<feature type="region of interest" description="Disordered" evidence="1">
    <location>
        <begin position="116"/>
        <end position="206"/>
    </location>
</feature>
<proteinExistence type="predicted"/>
<dbReference type="Proteomes" id="UP000030854">
    <property type="component" value="Unassembled WGS sequence"/>
</dbReference>
<dbReference type="EMBL" id="JNVN01003541">
    <property type="protein sequence ID" value="KHJ30844.1"/>
    <property type="molecule type" value="Genomic_DNA"/>
</dbReference>
<gene>
    <name evidence="2" type="ORF">EV44_g4027</name>
</gene>
<sequence>MRNESKLIPQELVEIVAIRQRCERAWHARILICISVISNIDSTIADFKYEITREEATAFQVYLRQAISKFAAHNSLPTPIPPKSFHKKQSVVPNPKLPNKPIEMATPIMIPTSTAIHDPTHVTQPREISTTQSSWAMVRRNGQKKAHVKKDNNTKQTQGKKANHAERLNEPRASSNSPRTQALEGKSTPPGNAVKESSSVSRKSMSSGTYPLLVFVKLSLRN</sequence>
<keyword evidence="3" id="KW-1185">Reference proteome</keyword>
<feature type="compositionally biased region" description="Low complexity" evidence="1">
    <location>
        <begin position="197"/>
        <end position="206"/>
    </location>
</feature>
<accession>A0A0B1P2I3</accession>
<dbReference type="HOGENOM" id="CLU_018153_3_2_1"/>
<name>A0A0B1P2I3_UNCNE</name>
<reference evidence="2 3" key="1">
    <citation type="journal article" date="2014" name="BMC Genomics">
        <title>Adaptive genomic structural variation in the grape powdery mildew pathogen, Erysiphe necator.</title>
        <authorList>
            <person name="Jones L."/>
            <person name="Riaz S."/>
            <person name="Morales-Cruz A."/>
            <person name="Amrine K.C."/>
            <person name="McGuire B."/>
            <person name="Gubler W.D."/>
            <person name="Walker M.A."/>
            <person name="Cantu D."/>
        </authorList>
    </citation>
    <scope>NUCLEOTIDE SEQUENCE [LARGE SCALE GENOMIC DNA]</scope>
    <source>
        <strain evidence="3">c</strain>
    </source>
</reference>
<organism evidence="2 3">
    <name type="scientific">Uncinula necator</name>
    <name type="common">Grape powdery mildew</name>
    <dbReference type="NCBI Taxonomy" id="52586"/>
    <lineage>
        <taxon>Eukaryota</taxon>
        <taxon>Fungi</taxon>
        <taxon>Dikarya</taxon>
        <taxon>Ascomycota</taxon>
        <taxon>Pezizomycotina</taxon>
        <taxon>Leotiomycetes</taxon>
        <taxon>Erysiphales</taxon>
        <taxon>Erysiphaceae</taxon>
        <taxon>Erysiphe</taxon>
    </lineage>
</organism>